<dbReference type="Proteomes" id="UP001172457">
    <property type="component" value="Chromosome 2"/>
</dbReference>
<dbReference type="InterPro" id="IPR027417">
    <property type="entry name" value="P-loop_NTPase"/>
</dbReference>
<dbReference type="InterPro" id="IPR002182">
    <property type="entry name" value="NB-ARC"/>
</dbReference>
<evidence type="ECO:0000259" key="5">
    <source>
        <dbReference type="PROSITE" id="PS50104"/>
    </source>
</evidence>
<organism evidence="6 7">
    <name type="scientific">Centaurea solstitialis</name>
    <name type="common">yellow star-thistle</name>
    <dbReference type="NCBI Taxonomy" id="347529"/>
    <lineage>
        <taxon>Eukaryota</taxon>
        <taxon>Viridiplantae</taxon>
        <taxon>Streptophyta</taxon>
        <taxon>Embryophyta</taxon>
        <taxon>Tracheophyta</taxon>
        <taxon>Spermatophyta</taxon>
        <taxon>Magnoliopsida</taxon>
        <taxon>eudicotyledons</taxon>
        <taxon>Gunneridae</taxon>
        <taxon>Pentapetalae</taxon>
        <taxon>asterids</taxon>
        <taxon>campanulids</taxon>
        <taxon>Asterales</taxon>
        <taxon>Asteraceae</taxon>
        <taxon>Carduoideae</taxon>
        <taxon>Cardueae</taxon>
        <taxon>Centaureinae</taxon>
        <taxon>Centaurea</taxon>
    </lineage>
</organism>
<dbReference type="GO" id="GO:0007165">
    <property type="term" value="P:signal transduction"/>
    <property type="evidence" value="ECO:0007669"/>
    <property type="project" value="InterPro"/>
</dbReference>
<dbReference type="PRINTS" id="PR00364">
    <property type="entry name" value="DISEASERSIST"/>
</dbReference>
<dbReference type="Gene3D" id="1.10.8.430">
    <property type="entry name" value="Helical domain of apoptotic protease-activating factors"/>
    <property type="match status" value="1"/>
</dbReference>
<dbReference type="AlphaFoldDB" id="A0AA38WTL3"/>
<evidence type="ECO:0000256" key="4">
    <source>
        <dbReference type="ARBA" id="ARBA00023027"/>
    </source>
</evidence>
<dbReference type="GO" id="GO:0051707">
    <property type="term" value="P:response to other organism"/>
    <property type="evidence" value="ECO:0007669"/>
    <property type="project" value="UniProtKB-ARBA"/>
</dbReference>
<sequence>MACSSIGDNKSFKYNVFLSFRGEDIRKTFIDHLYEALKQHGIYTYKDDERIQKGTRIKDDLLESIQESKFFVIVFSKNYASSAWCLDELVKIMECHNTTHQTAFPVFYHVDPTEVRHQTGEFGEAFAIHNNKKEKEAAKWREALLQAGNLAGWVLENTVDGHEAKFIKEIVGLLSLKLRSINVYVDRKLVGMKPRMTKVLSSLETGIENVGMIGIKGIGGGGKTTLARAVFDQISTQFEGKSFVENVSKVTREAGLQSLQEQILSDVLNDQSIIVRSVHNGKGLMKNMLSGRKVLIVLDNVDHICQLEALAGEHNWFKAGSRIIITTRDEQVLITHKVAPIHDVDLLSSEEAICLFSRYAFGTETPAQEYRFLSTQVVRYAAGLPLMIRVLGALLCGKKEDEWTDQLESLKTRPLQEPMDILRLSYINLEGYLQEIFLDVACFLKSWHKDDVVRVLESCGFNAKIGLKLLEEKSLITISDDQYLGMHDLIQEMGRDIVRHLHPDDPEQHSRLWILNEIEDILANDLGTDKTRAIAVDDNHVELSSEIVTKGFNNMNKIRFLRVISKTEDDYSCCDEKTDQVSQTLPYSLRYLSWGFYPHSSLPTTFRANNLVALEMSDCRIHQLWEGKENKVLSKLRFLVLSFSKLRTLDLGLTPYLEKLDLEGCDDLEVLQTPVGCLKRLIFLNLNGCLKINSFVFIKQLESLKVLSLSRLYLKEFPDIIPGHCNSSLLELQFRHNDVQKLPASIGNLQKLLYLDLHSCRKLVRLPGSICGLRHLRNLKLYGCMLEELPKDFGRLVSLEKLNMSYTSIKHLPHSICKLKHLKTLKLSFCRNLEKLPGDLGKLGCLEKLILTECTQVKDIPDSICRLKHLKSLILLDCIQLEKLPKELGVPGCLEVLNVKGTRIRHLPTSISSLEGLKLIQAKSVLQSRGYASTLKASSSTRIRMIEY</sequence>
<evidence type="ECO:0000256" key="1">
    <source>
        <dbReference type="ARBA" id="ARBA00022614"/>
    </source>
</evidence>
<dbReference type="InterPro" id="IPR058192">
    <property type="entry name" value="WHD_ROQ1-like"/>
</dbReference>
<dbReference type="InterPro" id="IPR042197">
    <property type="entry name" value="Apaf_helical"/>
</dbReference>
<dbReference type="Gene3D" id="3.80.10.10">
    <property type="entry name" value="Ribonuclease Inhibitor"/>
    <property type="match status" value="2"/>
</dbReference>
<evidence type="ECO:0000256" key="2">
    <source>
        <dbReference type="ARBA" id="ARBA00022737"/>
    </source>
</evidence>
<protein>
    <recommendedName>
        <fullName evidence="5">TIR domain-containing protein</fullName>
    </recommendedName>
</protein>
<evidence type="ECO:0000313" key="6">
    <source>
        <dbReference type="EMBL" id="KAJ9564034.1"/>
    </source>
</evidence>
<dbReference type="SUPFAM" id="SSF52200">
    <property type="entry name" value="Toll/Interleukin receptor TIR domain"/>
    <property type="match status" value="1"/>
</dbReference>
<comment type="caution">
    <text evidence="6">The sequence shown here is derived from an EMBL/GenBank/DDBJ whole genome shotgun (WGS) entry which is preliminary data.</text>
</comment>
<dbReference type="InterPro" id="IPR035897">
    <property type="entry name" value="Toll_tir_struct_dom_sf"/>
</dbReference>
<dbReference type="GO" id="GO:0043531">
    <property type="term" value="F:ADP binding"/>
    <property type="evidence" value="ECO:0007669"/>
    <property type="project" value="InterPro"/>
</dbReference>
<evidence type="ECO:0000256" key="3">
    <source>
        <dbReference type="ARBA" id="ARBA00022821"/>
    </source>
</evidence>
<dbReference type="FunFam" id="3.40.50.10140:FF:000007">
    <property type="entry name" value="Disease resistance protein (TIR-NBS-LRR class)"/>
    <property type="match status" value="1"/>
</dbReference>
<dbReference type="PANTHER" id="PTHR11017">
    <property type="entry name" value="LEUCINE-RICH REPEAT-CONTAINING PROTEIN"/>
    <property type="match status" value="1"/>
</dbReference>
<dbReference type="InterPro" id="IPR055414">
    <property type="entry name" value="LRR_R13L4/SHOC2-like"/>
</dbReference>
<feature type="domain" description="TIR" evidence="5">
    <location>
        <begin position="12"/>
        <end position="178"/>
    </location>
</feature>
<dbReference type="Gene3D" id="3.40.50.10140">
    <property type="entry name" value="Toll/interleukin-1 receptor homology (TIR) domain"/>
    <property type="match status" value="1"/>
</dbReference>
<dbReference type="InterPro" id="IPR044974">
    <property type="entry name" value="Disease_R_plants"/>
</dbReference>
<dbReference type="SUPFAM" id="SSF52540">
    <property type="entry name" value="P-loop containing nucleoside triphosphate hydrolases"/>
    <property type="match status" value="1"/>
</dbReference>
<dbReference type="GO" id="GO:0006952">
    <property type="term" value="P:defense response"/>
    <property type="evidence" value="ECO:0007669"/>
    <property type="project" value="UniProtKB-KW"/>
</dbReference>
<dbReference type="Pfam" id="PF23598">
    <property type="entry name" value="LRR_14"/>
    <property type="match status" value="1"/>
</dbReference>
<dbReference type="InterPro" id="IPR003591">
    <property type="entry name" value="Leu-rich_rpt_typical-subtyp"/>
</dbReference>
<gene>
    <name evidence="6" type="ORF">OSB04_009194</name>
</gene>
<accession>A0AA38WTL3</accession>
<reference evidence="6" key="1">
    <citation type="submission" date="2023-03" db="EMBL/GenBank/DDBJ databases">
        <title>Chromosome-scale reference genome and RAD-based genetic map of yellow starthistle (Centaurea solstitialis) reveal putative structural variation and QTLs associated with invader traits.</title>
        <authorList>
            <person name="Reatini B."/>
            <person name="Cang F.A."/>
            <person name="Jiang Q."/>
            <person name="Mckibben M.T.W."/>
            <person name="Barker M.S."/>
            <person name="Rieseberg L.H."/>
            <person name="Dlugosch K.M."/>
        </authorList>
    </citation>
    <scope>NUCLEOTIDE SEQUENCE</scope>
    <source>
        <strain evidence="6">CAN-66</strain>
        <tissue evidence="6">Leaf</tissue>
    </source>
</reference>
<dbReference type="PROSITE" id="PS50104">
    <property type="entry name" value="TIR"/>
    <property type="match status" value="1"/>
</dbReference>
<dbReference type="Pfam" id="PF23282">
    <property type="entry name" value="WHD_ROQ1"/>
    <property type="match status" value="1"/>
</dbReference>
<dbReference type="InterPro" id="IPR000157">
    <property type="entry name" value="TIR_dom"/>
</dbReference>
<dbReference type="EMBL" id="JARYMX010000002">
    <property type="protein sequence ID" value="KAJ9564034.1"/>
    <property type="molecule type" value="Genomic_DNA"/>
</dbReference>
<name>A0AA38WTL3_9ASTR</name>
<dbReference type="SMART" id="SM00369">
    <property type="entry name" value="LRR_TYP"/>
    <property type="match status" value="5"/>
</dbReference>
<keyword evidence="1" id="KW-0433">Leucine-rich repeat</keyword>
<dbReference type="SUPFAM" id="SSF52058">
    <property type="entry name" value="L domain-like"/>
    <property type="match status" value="1"/>
</dbReference>
<keyword evidence="2" id="KW-0677">Repeat</keyword>
<dbReference type="InterPro" id="IPR032675">
    <property type="entry name" value="LRR_dom_sf"/>
</dbReference>
<keyword evidence="7" id="KW-1185">Reference proteome</keyword>
<dbReference type="PANTHER" id="PTHR11017:SF544">
    <property type="entry name" value="ADP-RIBOSYL CYCLASE_CYCLIC ADP-RIBOSE HYDROLASE"/>
    <property type="match status" value="1"/>
</dbReference>
<keyword evidence="3" id="KW-0611">Plant defense</keyword>
<keyword evidence="4" id="KW-0520">NAD</keyword>
<dbReference type="SMART" id="SM00255">
    <property type="entry name" value="TIR"/>
    <property type="match status" value="1"/>
</dbReference>
<dbReference type="Pfam" id="PF00931">
    <property type="entry name" value="NB-ARC"/>
    <property type="match status" value="1"/>
</dbReference>
<dbReference type="Pfam" id="PF01582">
    <property type="entry name" value="TIR"/>
    <property type="match status" value="1"/>
</dbReference>
<evidence type="ECO:0000313" key="7">
    <source>
        <dbReference type="Proteomes" id="UP001172457"/>
    </source>
</evidence>
<dbReference type="Gene3D" id="3.40.50.300">
    <property type="entry name" value="P-loop containing nucleotide triphosphate hydrolases"/>
    <property type="match status" value="1"/>
</dbReference>
<proteinExistence type="predicted"/>